<proteinExistence type="predicted"/>
<dbReference type="AlphaFoldDB" id="A0A4U3A5B2"/>
<dbReference type="InterPro" id="IPR012833">
    <property type="entry name" value="NrdD"/>
</dbReference>
<evidence type="ECO:0000313" key="2">
    <source>
        <dbReference type="Proteomes" id="UP000305524"/>
    </source>
</evidence>
<sequence length="498" mass="56117">MLKQNVRGEELMKVFETIIHGNEQDLMQENANVDGRSPMGVMGTFASESAKYYAVEKLLSDQVKKAINQNILYPHDLDFYATGTTTCSQIPLAQMLANGFHTGHGHMRQPQDIKSALALSSIIFQANQNMQHGGQSFALFDIDLAPYVRKTVKRHKKRLQSYPLTKEQIEEFAWKETENDTYQACEAFVHNSNSMHSRGGGQVPFISINYGTDTSKEGRLLIKQLLKATQAGLGKGETPIFPIQIFKMKKGVNFEECDPNYDLFELALETTAERLFPNFSFLDAPFNAVHYDGRPESEVCYMGCRTRVMSNIHGEETAIGRGNLSFTSINLVKLALISGSKEAFFEALSYYLDLGVKQLLERFAYQCTKRARDFQFLYSQGVWRGGEALQPEDAVEPILKQGTLSLGFIGLAECLVALTGKHHGENEESWKLGYEIISFMRESMDKAMEEHQLNFSVIATPAEGLSGKFVKKDREEFGEISGITNHNYYTNSFHIPVY</sequence>
<dbReference type="GO" id="GO:0031250">
    <property type="term" value="C:anaerobic ribonucleoside-triphosphate reductase complex"/>
    <property type="evidence" value="ECO:0007669"/>
    <property type="project" value="TreeGrafter"/>
</dbReference>
<accession>A0A4U3A5B2</accession>
<dbReference type="EMBL" id="SZOD01000620">
    <property type="protein sequence ID" value="TKI82020.1"/>
    <property type="molecule type" value="Genomic_DNA"/>
</dbReference>
<dbReference type="GO" id="GO:0008998">
    <property type="term" value="F:ribonucleoside-triphosphate reductase (thioredoxin) activity"/>
    <property type="evidence" value="ECO:0007669"/>
    <property type="project" value="InterPro"/>
</dbReference>
<reference evidence="1 2" key="1">
    <citation type="journal article" date="2019" name="Environ. Microbiol.">
        <title>An active ?-lactamase is a part of an orchestrated cell wall stress resistance network of Bacillus subtilis and related rhizosphere species.</title>
        <authorList>
            <person name="Bucher T."/>
            <person name="Keren-Paz A."/>
            <person name="Hausser J."/>
            <person name="Olender T."/>
            <person name="Cytryn E."/>
            <person name="Kolodkin-Gal I."/>
        </authorList>
    </citation>
    <scope>NUCLEOTIDE SEQUENCE [LARGE SCALE GENOMIC DNA]</scope>
    <source>
        <strain evidence="1 2">I186</strain>
    </source>
</reference>
<gene>
    <name evidence="1" type="ORF">FC701_22990</name>
</gene>
<dbReference type="Gene3D" id="3.20.70.20">
    <property type="match status" value="1"/>
</dbReference>
<comment type="caution">
    <text evidence="1">The sequence shown here is derived from an EMBL/GenBank/DDBJ whole genome shotgun (WGS) entry which is preliminary data.</text>
</comment>
<dbReference type="SUPFAM" id="SSF51998">
    <property type="entry name" value="PFL-like glycyl radical enzymes"/>
    <property type="match status" value="1"/>
</dbReference>
<dbReference type="GO" id="GO:0004748">
    <property type="term" value="F:ribonucleoside-diphosphate reductase activity, thioredoxin disulfide as acceptor"/>
    <property type="evidence" value="ECO:0007669"/>
    <property type="project" value="TreeGrafter"/>
</dbReference>
<organism evidence="1 2">
    <name type="scientific">Bacillus mycoides</name>
    <dbReference type="NCBI Taxonomy" id="1405"/>
    <lineage>
        <taxon>Bacteria</taxon>
        <taxon>Bacillati</taxon>
        <taxon>Bacillota</taxon>
        <taxon>Bacilli</taxon>
        <taxon>Bacillales</taxon>
        <taxon>Bacillaceae</taxon>
        <taxon>Bacillus</taxon>
        <taxon>Bacillus cereus group</taxon>
    </lineage>
</organism>
<evidence type="ECO:0000313" key="1">
    <source>
        <dbReference type="EMBL" id="TKI82020.1"/>
    </source>
</evidence>
<name>A0A4U3A5B2_BACMY</name>
<dbReference type="GO" id="GO:0009265">
    <property type="term" value="P:2'-deoxyribonucleotide biosynthetic process"/>
    <property type="evidence" value="ECO:0007669"/>
    <property type="project" value="TreeGrafter"/>
</dbReference>
<dbReference type="Proteomes" id="UP000305524">
    <property type="component" value="Unassembled WGS sequence"/>
</dbReference>
<protein>
    <submittedName>
        <fullName evidence="1">Anaerobic ribonucleoside triphosphate reductase</fullName>
    </submittedName>
</protein>
<dbReference type="Pfam" id="PF13597">
    <property type="entry name" value="NRDD"/>
    <property type="match status" value="1"/>
</dbReference>
<dbReference type="RefSeq" id="WP_137058671.1">
    <property type="nucleotide sequence ID" value="NZ_SZOD01000620.1"/>
</dbReference>
<dbReference type="GO" id="GO:0006260">
    <property type="term" value="P:DNA replication"/>
    <property type="evidence" value="ECO:0007669"/>
    <property type="project" value="InterPro"/>
</dbReference>
<dbReference type="PANTHER" id="PTHR21075:SF0">
    <property type="entry name" value="ANAEROBIC RIBONUCLEOSIDE-TRIPHOSPHATE REDUCTASE"/>
    <property type="match status" value="1"/>
</dbReference>
<dbReference type="PANTHER" id="PTHR21075">
    <property type="entry name" value="ANAEROBIC RIBONUCLEOSIDE-TRIPHOSPHATE REDUCTASE"/>
    <property type="match status" value="1"/>
</dbReference>
<dbReference type="NCBIfam" id="TIGR02487">
    <property type="entry name" value="NrdD"/>
    <property type="match status" value="1"/>
</dbReference>
<feature type="non-terminal residue" evidence="1">
    <location>
        <position position="498"/>
    </location>
</feature>
<dbReference type="NCBIfam" id="NF011292">
    <property type="entry name" value="PRK14704.1"/>
    <property type="match status" value="1"/>
</dbReference>